<dbReference type="InterPro" id="IPR007396">
    <property type="entry name" value="TR_PAI2-type"/>
</dbReference>
<dbReference type="AlphaFoldDB" id="A0A1D2QMC7"/>
<dbReference type="PIRSF" id="PIRSF010372">
    <property type="entry name" value="PaiB"/>
    <property type="match status" value="1"/>
</dbReference>
<reference evidence="1 2" key="1">
    <citation type="journal article" date="2016" name="Appl. Environ. Microbiol.">
        <title>Lack of Overt Genome Reduction in the Bryostatin-Producing Bryozoan Symbiont "Candidatus Endobugula sertula".</title>
        <authorList>
            <person name="Miller I.J."/>
            <person name="Vanee N."/>
            <person name="Fong S.S."/>
            <person name="Lim-Fong G.E."/>
            <person name="Kwan J.C."/>
        </authorList>
    </citation>
    <scope>NUCLEOTIDE SEQUENCE [LARGE SCALE GENOMIC DNA]</scope>
    <source>
        <strain evidence="1">AB1-4</strain>
    </source>
</reference>
<dbReference type="Gene3D" id="2.30.110.10">
    <property type="entry name" value="Electron Transport, Fmn-binding Protein, Chain A"/>
    <property type="match status" value="1"/>
</dbReference>
<organism evidence="1 2">
    <name type="scientific">Candidatus Endobugula sertula</name>
    <name type="common">Bugula neritina bacterial symbiont</name>
    <dbReference type="NCBI Taxonomy" id="62101"/>
    <lineage>
        <taxon>Bacteria</taxon>
        <taxon>Pseudomonadati</taxon>
        <taxon>Pseudomonadota</taxon>
        <taxon>Gammaproteobacteria</taxon>
        <taxon>Cellvibrionales</taxon>
        <taxon>Cellvibrionaceae</taxon>
        <taxon>Candidatus Endobugula</taxon>
    </lineage>
</organism>
<name>A0A1D2QMC7_9GAMM</name>
<dbReference type="Proteomes" id="UP000242502">
    <property type="component" value="Unassembled WGS sequence"/>
</dbReference>
<comment type="caution">
    <text evidence="1">The sequence shown here is derived from an EMBL/GenBank/DDBJ whole genome shotgun (WGS) entry which is preliminary data.</text>
</comment>
<dbReference type="SUPFAM" id="SSF50475">
    <property type="entry name" value="FMN-binding split barrel"/>
    <property type="match status" value="1"/>
</dbReference>
<dbReference type="Pfam" id="PF04299">
    <property type="entry name" value="FMN_bind_2"/>
    <property type="match status" value="1"/>
</dbReference>
<sequence length="194" mass="22098">MYIPKHFEVTDKDEVFAFVEANAFGQLISNVDGKLFSTHLPFLLSEDKSKIIGHLALKNPQHSEIDGQEVLITLEGPHDYISPVWYSSPGVPTWNYQAVHIYGQCEVIRSTEELQQVVNALTVKYESAFENPWQPEYKPLMLRAIVGIEVTISEIQCQYKLSQNRSSQDRSQVIERLKSLGSTALANEMERNEL</sequence>
<dbReference type="PANTHER" id="PTHR35802:SF1">
    <property type="entry name" value="PROTEASE SYNTHASE AND SPORULATION PROTEIN PAI 2"/>
    <property type="match status" value="1"/>
</dbReference>
<proteinExistence type="predicted"/>
<gene>
    <name evidence="1" type="ORF">AB835_12680</name>
</gene>
<dbReference type="STRING" id="62101.AB835_12680"/>
<dbReference type="PANTHER" id="PTHR35802">
    <property type="entry name" value="PROTEASE SYNTHASE AND SPORULATION PROTEIN PAI 2"/>
    <property type="match status" value="1"/>
</dbReference>
<evidence type="ECO:0000313" key="1">
    <source>
        <dbReference type="EMBL" id="ODS22713.1"/>
    </source>
</evidence>
<accession>A0A1D2QMC7</accession>
<evidence type="ECO:0000313" key="2">
    <source>
        <dbReference type="Proteomes" id="UP000242502"/>
    </source>
</evidence>
<dbReference type="EMBL" id="MDLC01000056">
    <property type="protein sequence ID" value="ODS22713.1"/>
    <property type="molecule type" value="Genomic_DNA"/>
</dbReference>
<dbReference type="InterPro" id="IPR012349">
    <property type="entry name" value="Split_barrel_FMN-bd"/>
</dbReference>
<protein>
    <submittedName>
        <fullName evidence="1">Transcriptional regulator</fullName>
    </submittedName>
</protein>